<sequence>MLSYWRILTATFRQHTTYRTATLAGIFTNSMFGLIRASILLAAIHAAGGELNGYTALQAATYVWLGQALLAPIEAFGTREVAARVHQGDVAVDLLRPLSFLGLFFAQKLGRSSYYLLARGIPPMLIGALLTGLALPEDPLSYPLGVLTIALAITVAFLGDMLVNLAAFWILETRGLTVLYNSVMNLLSGFLIPILWFPPWLLAIARWTPFPSMVQTPIDVLSGRVGPASAIGLIGVQSAWILVLLLAAAVMLRAGARSLEVQGG</sequence>
<keyword evidence="1" id="KW-0472">Membrane</keyword>
<comment type="caution">
    <text evidence="2">The sequence shown here is derived from an EMBL/GenBank/DDBJ whole genome shotgun (WGS) entry which is preliminary data.</text>
</comment>
<feature type="transmembrane region" description="Helical" evidence="1">
    <location>
        <begin position="228"/>
        <end position="252"/>
    </location>
</feature>
<keyword evidence="1" id="KW-1133">Transmembrane helix</keyword>
<dbReference type="InterPro" id="IPR010390">
    <property type="entry name" value="ABC-2_transporter-like"/>
</dbReference>
<keyword evidence="1" id="KW-0812">Transmembrane</keyword>
<dbReference type="Proteomes" id="UP001203761">
    <property type="component" value="Unassembled WGS sequence"/>
</dbReference>
<dbReference type="RefSeq" id="WP_249736314.1">
    <property type="nucleotide sequence ID" value="NZ_JAKNCJ010000001.1"/>
</dbReference>
<feature type="transmembrane region" description="Helical" evidence="1">
    <location>
        <begin position="114"/>
        <end position="135"/>
    </location>
</feature>
<protein>
    <submittedName>
        <fullName evidence="2">ABC-2 family transporter protein</fullName>
    </submittedName>
</protein>
<accession>A0ABT0QWW0</accession>
<feature type="transmembrane region" description="Helical" evidence="1">
    <location>
        <begin position="59"/>
        <end position="77"/>
    </location>
</feature>
<dbReference type="PANTHER" id="PTHR36832">
    <property type="entry name" value="SLR1174 PROTEIN-RELATED"/>
    <property type="match status" value="1"/>
</dbReference>
<feature type="transmembrane region" description="Helical" evidence="1">
    <location>
        <begin position="147"/>
        <end position="171"/>
    </location>
</feature>
<feature type="transmembrane region" description="Helical" evidence="1">
    <location>
        <begin position="21"/>
        <end position="47"/>
    </location>
</feature>
<dbReference type="PANTHER" id="PTHR36832:SF2">
    <property type="entry name" value="INTEGRAL MEMBRANE PROTEIN"/>
    <property type="match status" value="1"/>
</dbReference>
<proteinExistence type="predicted"/>
<name>A0ABT0QWW0_9MICO</name>
<evidence type="ECO:0000313" key="3">
    <source>
        <dbReference type="Proteomes" id="UP001203761"/>
    </source>
</evidence>
<reference evidence="2" key="1">
    <citation type="submission" date="2022-02" db="EMBL/GenBank/DDBJ databases">
        <authorList>
            <person name="Lee M."/>
            <person name="Kim S.-J."/>
            <person name="Jung M.-Y."/>
        </authorList>
    </citation>
    <scope>NUCLEOTIDE SEQUENCE</scope>
    <source>
        <strain evidence="2">JHP9</strain>
    </source>
</reference>
<dbReference type="EMBL" id="JAKNCJ010000001">
    <property type="protein sequence ID" value="MCL6422158.1"/>
    <property type="molecule type" value="Genomic_DNA"/>
</dbReference>
<evidence type="ECO:0000313" key="2">
    <source>
        <dbReference type="EMBL" id="MCL6422158.1"/>
    </source>
</evidence>
<gene>
    <name evidence="2" type="ORF">Bequi_01915</name>
</gene>
<dbReference type="Pfam" id="PF06182">
    <property type="entry name" value="ABC2_membrane_6"/>
    <property type="match status" value="1"/>
</dbReference>
<feature type="transmembrane region" description="Helical" evidence="1">
    <location>
        <begin position="183"/>
        <end position="208"/>
    </location>
</feature>
<evidence type="ECO:0000256" key="1">
    <source>
        <dbReference type="SAM" id="Phobius"/>
    </source>
</evidence>
<organism evidence="2 3">
    <name type="scientific">Brachybacterium equifaecis</name>
    <dbReference type="NCBI Taxonomy" id="2910770"/>
    <lineage>
        <taxon>Bacteria</taxon>
        <taxon>Bacillati</taxon>
        <taxon>Actinomycetota</taxon>
        <taxon>Actinomycetes</taxon>
        <taxon>Micrococcales</taxon>
        <taxon>Dermabacteraceae</taxon>
        <taxon>Brachybacterium</taxon>
    </lineage>
</organism>
<keyword evidence="3" id="KW-1185">Reference proteome</keyword>